<name>A0A166ZKQ8_COLIC</name>
<dbReference type="GO" id="GO:0016747">
    <property type="term" value="F:acyltransferase activity, transferring groups other than amino-acyl groups"/>
    <property type="evidence" value="ECO:0007669"/>
    <property type="project" value="InterPro"/>
</dbReference>
<dbReference type="PROSITE" id="PS51186">
    <property type="entry name" value="GNAT"/>
    <property type="match status" value="1"/>
</dbReference>
<dbReference type="Pfam" id="PF00583">
    <property type="entry name" value="Acetyltransf_1"/>
    <property type="match status" value="1"/>
</dbReference>
<dbReference type="Proteomes" id="UP000076584">
    <property type="component" value="Unassembled WGS sequence"/>
</dbReference>
<sequence length="210" mass="24193">MPNELGNAFRSKRLEFRAIEDNDEDKGWFHEQIKSDPIGFAMGDSNALRPQTRKRNDTLLEEIQKALLGVVICVLATDDTATSQPIGVLALNDEAGDNYRHHHRLAVLTISIAPAYRNKGYGAESINWAVDWAFQRANIHTISLGCVEYNERGIHLYEKLGFVLEGRFRKSHYHERKWWDVLLYSMLEDEWLALRGLDDKEIARNRQQGV</sequence>
<dbReference type="InterPro" id="IPR000182">
    <property type="entry name" value="GNAT_dom"/>
</dbReference>
<evidence type="ECO:0000313" key="3">
    <source>
        <dbReference type="Proteomes" id="UP000076584"/>
    </source>
</evidence>
<gene>
    <name evidence="2" type="ORF">CI238_06876</name>
</gene>
<dbReference type="SUPFAM" id="SSF55729">
    <property type="entry name" value="Acyl-CoA N-acyltransferases (Nat)"/>
    <property type="match status" value="1"/>
</dbReference>
<evidence type="ECO:0000259" key="1">
    <source>
        <dbReference type="PROSITE" id="PS51186"/>
    </source>
</evidence>
<feature type="domain" description="N-acetyltransferase" evidence="1">
    <location>
        <begin position="46"/>
        <end position="188"/>
    </location>
</feature>
<proteinExistence type="predicted"/>
<dbReference type="PANTHER" id="PTHR43415:SF3">
    <property type="entry name" value="GNAT-FAMILY ACETYLTRANSFERASE"/>
    <property type="match status" value="1"/>
</dbReference>
<reference evidence="2 3" key="1">
    <citation type="submission" date="2015-06" db="EMBL/GenBank/DDBJ databases">
        <title>Survival trade-offs in plant roots during colonization by closely related pathogenic and mutualistic fungi.</title>
        <authorList>
            <person name="Hacquard S."/>
            <person name="Kracher B."/>
            <person name="Hiruma K."/>
            <person name="Weinman A."/>
            <person name="Muench P."/>
            <person name="Garrido Oter R."/>
            <person name="Ver Loren van Themaat E."/>
            <person name="Dallerey J.-F."/>
            <person name="Damm U."/>
            <person name="Henrissat B."/>
            <person name="Lespinet O."/>
            <person name="Thon M."/>
            <person name="Kemen E."/>
            <person name="McHardy A.C."/>
            <person name="Schulze-Lefert P."/>
            <person name="O'Connell R.J."/>
        </authorList>
    </citation>
    <scope>NUCLEOTIDE SEQUENCE [LARGE SCALE GENOMIC DNA]</scope>
    <source>
        <strain evidence="2 3">MAFF 238704</strain>
    </source>
</reference>
<dbReference type="Gene3D" id="3.40.630.30">
    <property type="match status" value="1"/>
</dbReference>
<protein>
    <submittedName>
        <fullName evidence="2">Gnat family</fullName>
    </submittedName>
</protein>
<dbReference type="InterPro" id="IPR016181">
    <property type="entry name" value="Acyl_CoA_acyltransferase"/>
</dbReference>
<accession>A0A166ZKQ8</accession>
<comment type="caution">
    <text evidence="2">The sequence shown here is derived from an EMBL/GenBank/DDBJ whole genome shotgun (WGS) entry which is preliminary data.</text>
</comment>
<dbReference type="AlphaFoldDB" id="A0A166ZKQ8"/>
<dbReference type="PANTHER" id="PTHR43415">
    <property type="entry name" value="SPERMIDINE N(1)-ACETYLTRANSFERASE"/>
    <property type="match status" value="1"/>
</dbReference>
<dbReference type="CDD" id="cd04301">
    <property type="entry name" value="NAT_SF"/>
    <property type="match status" value="1"/>
</dbReference>
<keyword evidence="3" id="KW-1185">Reference proteome</keyword>
<organism evidence="2 3">
    <name type="scientific">Colletotrichum incanum</name>
    <name type="common">Soybean anthracnose fungus</name>
    <dbReference type="NCBI Taxonomy" id="1573173"/>
    <lineage>
        <taxon>Eukaryota</taxon>
        <taxon>Fungi</taxon>
        <taxon>Dikarya</taxon>
        <taxon>Ascomycota</taxon>
        <taxon>Pezizomycotina</taxon>
        <taxon>Sordariomycetes</taxon>
        <taxon>Hypocreomycetidae</taxon>
        <taxon>Glomerellales</taxon>
        <taxon>Glomerellaceae</taxon>
        <taxon>Colletotrichum</taxon>
        <taxon>Colletotrichum spaethianum species complex</taxon>
    </lineage>
</organism>
<evidence type="ECO:0000313" key="2">
    <source>
        <dbReference type="EMBL" id="KZL79042.1"/>
    </source>
</evidence>
<dbReference type="EMBL" id="LFIW01002162">
    <property type="protein sequence ID" value="KZL79042.1"/>
    <property type="molecule type" value="Genomic_DNA"/>
</dbReference>